<keyword evidence="3" id="KW-1185">Reference proteome</keyword>
<comment type="caution">
    <text evidence="2">The sequence shown here is derived from an EMBL/GenBank/DDBJ whole genome shotgun (WGS) entry which is preliminary data.</text>
</comment>
<feature type="transmembrane region" description="Helical" evidence="1">
    <location>
        <begin position="9"/>
        <end position="31"/>
    </location>
</feature>
<dbReference type="RefSeq" id="WP_230095893.1">
    <property type="nucleotide sequence ID" value="NZ_CAKKNS010000001.1"/>
</dbReference>
<evidence type="ECO:0000313" key="3">
    <source>
        <dbReference type="Proteomes" id="UP000789707"/>
    </source>
</evidence>
<sequence length="126" mass="13694">MQTKGIMRGIYYCIILTLLALDILCFLWLGLNVLTATGGVSLFAASFDEQIFVYVGAALIICLALQFVLACLDVDVFIGVLLTIISVALIIFGAYTWPIDQSAFTICVAPTVLFLLLTTHVLKKGE</sequence>
<feature type="transmembrane region" description="Helical" evidence="1">
    <location>
        <begin position="76"/>
        <end position="97"/>
    </location>
</feature>
<feature type="transmembrane region" description="Helical" evidence="1">
    <location>
        <begin position="103"/>
        <end position="122"/>
    </location>
</feature>
<keyword evidence="1" id="KW-0812">Transmembrane</keyword>
<accession>A0ABN8BDE6</accession>
<name>A0ABN8BDE6_9LACO</name>
<organism evidence="2 3">
    <name type="scientific">Periweissella fabaria</name>
    <dbReference type="NCBI Taxonomy" id="546157"/>
    <lineage>
        <taxon>Bacteria</taxon>
        <taxon>Bacillati</taxon>
        <taxon>Bacillota</taxon>
        <taxon>Bacilli</taxon>
        <taxon>Lactobacillales</taxon>
        <taxon>Lactobacillaceae</taxon>
        <taxon>Periweissella</taxon>
    </lineage>
</organism>
<dbReference type="Proteomes" id="UP000789707">
    <property type="component" value="Unassembled WGS sequence"/>
</dbReference>
<proteinExistence type="predicted"/>
<keyword evidence="1" id="KW-0472">Membrane</keyword>
<reference evidence="2 3" key="1">
    <citation type="submission" date="2021-11" db="EMBL/GenBank/DDBJ databases">
        <authorList>
            <person name="Depoorter E."/>
        </authorList>
    </citation>
    <scope>NUCLEOTIDE SEQUENCE [LARGE SCALE GENOMIC DNA]</scope>
    <source>
        <strain evidence="2 3">LMG 24289</strain>
    </source>
</reference>
<evidence type="ECO:0000256" key="1">
    <source>
        <dbReference type="SAM" id="Phobius"/>
    </source>
</evidence>
<gene>
    <name evidence="2" type="ORF">WFA24289_00111</name>
</gene>
<dbReference type="EMBL" id="CAKKNS010000001">
    <property type="protein sequence ID" value="CAH0415813.1"/>
    <property type="molecule type" value="Genomic_DNA"/>
</dbReference>
<protein>
    <submittedName>
        <fullName evidence="2">Uncharacterized protein</fullName>
    </submittedName>
</protein>
<feature type="transmembrane region" description="Helical" evidence="1">
    <location>
        <begin position="51"/>
        <end position="69"/>
    </location>
</feature>
<keyword evidence="1" id="KW-1133">Transmembrane helix</keyword>
<evidence type="ECO:0000313" key="2">
    <source>
        <dbReference type="EMBL" id="CAH0415813.1"/>
    </source>
</evidence>